<feature type="region of interest" description="Disordered" evidence="1">
    <location>
        <begin position="4414"/>
        <end position="4496"/>
    </location>
</feature>
<feature type="compositionally biased region" description="Low complexity" evidence="1">
    <location>
        <begin position="3831"/>
        <end position="3841"/>
    </location>
</feature>
<feature type="compositionally biased region" description="Polar residues" evidence="1">
    <location>
        <begin position="4679"/>
        <end position="4695"/>
    </location>
</feature>
<feature type="compositionally biased region" description="Polar residues" evidence="1">
    <location>
        <begin position="998"/>
        <end position="1018"/>
    </location>
</feature>
<feature type="region of interest" description="Disordered" evidence="1">
    <location>
        <begin position="4204"/>
        <end position="4321"/>
    </location>
</feature>
<feature type="region of interest" description="Disordered" evidence="1">
    <location>
        <begin position="2329"/>
        <end position="2884"/>
    </location>
</feature>
<feature type="compositionally biased region" description="Polar residues" evidence="1">
    <location>
        <begin position="426"/>
        <end position="443"/>
    </location>
</feature>
<feature type="region of interest" description="Disordered" evidence="1">
    <location>
        <begin position="5153"/>
        <end position="5283"/>
    </location>
</feature>
<feature type="region of interest" description="Disordered" evidence="1">
    <location>
        <begin position="1086"/>
        <end position="1201"/>
    </location>
</feature>
<feature type="region of interest" description="Disordered" evidence="1">
    <location>
        <begin position="659"/>
        <end position="701"/>
    </location>
</feature>
<feature type="compositionally biased region" description="Basic and acidic residues" evidence="1">
    <location>
        <begin position="4608"/>
        <end position="4618"/>
    </location>
</feature>
<feature type="compositionally biased region" description="Basic and acidic residues" evidence="1">
    <location>
        <begin position="4957"/>
        <end position="4968"/>
    </location>
</feature>
<feature type="compositionally biased region" description="Basic and acidic residues" evidence="1">
    <location>
        <begin position="669"/>
        <end position="686"/>
    </location>
</feature>
<evidence type="ECO:0000313" key="2">
    <source>
        <dbReference type="EMBL" id="CAG8982632.1"/>
    </source>
</evidence>
<feature type="compositionally biased region" description="Basic and acidic residues" evidence="1">
    <location>
        <begin position="2400"/>
        <end position="2410"/>
    </location>
</feature>
<feature type="region of interest" description="Disordered" evidence="1">
    <location>
        <begin position="101"/>
        <end position="203"/>
    </location>
</feature>
<feature type="region of interest" description="Disordered" evidence="1">
    <location>
        <begin position="4546"/>
        <end position="4588"/>
    </location>
</feature>
<feature type="compositionally biased region" description="Basic and acidic residues" evidence="1">
    <location>
        <begin position="4286"/>
        <end position="4304"/>
    </location>
</feature>
<feature type="compositionally biased region" description="Basic and acidic residues" evidence="1">
    <location>
        <begin position="3516"/>
        <end position="3528"/>
    </location>
</feature>
<feature type="compositionally biased region" description="Basic and acidic residues" evidence="1">
    <location>
        <begin position="1530"/>
        <end position="1539"/>
    </location>
</feature>
<feature type="region of interest" description="Disordered" evidence="1">
    <location>
        <begin position="3116"/>
        <end position="3423"/>
    </location>
</feature>
<feature type="compositionally biased region" description="Low complexity" evidence="1">
    <location>
        <begin position="5180"/>
        <end position="5191"/>
    </location>
</feature>
<feature type="compositionally biased region" description="Basic and acidic residues" evidence="1">
    <location>
        <begin position="3593"/>
        <end position="3616"/>
    </location>
</feature>
<feature type="region of interest" description="Disordered" evidence="1">
    <location>
        <begin position="1815"/>
        <end position="1906"/>
    </location>
</feature>
<feature type="compositionally biased region" description="Low complexity" evidence="1">
    <location>
        <begin position="2989"/>
        <end position="3010"/>
    </location>
</feature>
<protein>
    <recommendedName>
        <fullName evidence="4">Involucrin repeat protein</fullName>
    </recommendedName>
</protein>
<comment type="caution">
    <text evidence="2">The sequence shown here is derived from an EMBL/GenBank/DDBJ whole genome shotgun (WGS) entry which is preliminary data.</text>
</comment>
<feature type="compositionally biased region" description="Basic and acidic residues" evidence="1">
    <location>
        <begin position="1182"/>
        <end position="1198"/>
    </location>
</feature>
<feature type="region of interest" description="Disordered" evidence="1">
    <location>
        <begin position="476"/>
        <end position="633"/>
    </location>
</feature>
<feature type="compositionally biased region" description="Basic and acidic residues" evidence="1">
    <location>
        <begin position="5107"/>
        <end position="5129"/>
    </location>
</feature>
<feature type="region of interest" description="Disordered" evidence="1">
    <location>
        <begin position="1"/>
        <end position="49"/>
    </location>
</feature>
<feature type="compositionally biased region" description="Basic and acidic residues" evidence="1">
    <location>
        <begin position="4449"/>
        <end position="4468"/>
    </location>
</feature>
<feature type="compositionally biased region" description="Basic residues" evidence="1">
    <location>
        <begin position="4480"/>
        <end position="4490"/>
    </location>
</feature>
<feature type="compositionally biased region" description="Basic and acidic residues" evidence="1">
    <location>
        <begin position="1396"/>
        <end position="1405"/>
    </location>
</feature>
<dbReference type="PANTHER" id="PTHR40641:SF2">
    <property type="entry name" value="INVOLUCRIN REPEAT PROTEIN"/>
    <property type="match status" value="1"/>
</dbReference>
<feature type="compositionally biased region" description="Basic and acidic residues" evidence="1">
    <location>
        <begin position="502"/>
        <end position="584"/>
    </location>
</feature>
<feature type="compositionally biased region" description="Basic and acidic residues" evidence="1">
    <location>
        <begin position="1282"/>
        <end position="1318"/>
    </location>
</feature>
<feature type="region of interest" description="Disordered" evidence="1">
    <location>
        <begin position="4788"/>
        <end position="5132"/>
    </location>
</feature>
<feature type="compositionally biased region" description="Basic and acidic residues" evidence="1">
    <location>
        <begin position="1435"/>
        <end position="1445"/>
    </location>
</feature>
<gene>
    <name evidence="2" type="ORF">HYALB_00006027</name>
</gene>
<feature type="compositionally biased region" description="Basic and acidic residues" evidence="1">
    <location>
        <begin position="2085"/>
        <end position="2098"/>
    </location>
</feature>
<feature type="compositionally biased region" description="Basic and acidic residues" evidence="1">
    <location>
        <begin position="3683"/>
        <end position="3699"/>
    </location>
</feature>
<feature type="compositionally biased region" description="Basic and acidic residues" evidence="1">
    <location>
        <begin position="758"/>
        <end position="778"/>
    </location>
</feature>
<feature type="compositionally biased region" description="Basic and acidic residues" evidence="1">
    <location>
        <begin position="977"/>
        <end position="992"/>
    </location>
</feature>
<feature type="compositionally biased region" description="Basic and acidic residues" evidence="1">
    <location>
        <begin position="852"/>
        <end position="861"/>
    </location>
</feature>
<feature type="compositionally biased region" description="Polar residues" evidence="1">
    <location>
        <begin position="3208"/>
        <end position="3217"/>
    </location>
</feature>
<feature type="compositionally biased region" description="Polar residues" evidence="1">
    <location>
        <begin position="4796"/>
        <end position="4812"/>
    </location>
</feature>
<feature type="compositionally biased region" description="Basic and acidic residues" evidence="1">
    <location>
        <begin position="4334"/>
        <end position="4347"/>
    </location>
</feature>
<evidence type="ECO:0008006" key="4">
    <source>
        <dbReference type="Google" id="ProtNLM"/>
    </source>
</evidence>
<feature type="compositionally biased region" description="Basic and acidic residues" evidence="1">
    <location>
        <begin position="2553"/>
        <end position="2563"/>
    </location>
</feature>
<feature type="region of interest" description="Disordered" evidence="1">
    <location>
        <begin position="396"/>
        <end position="447"/>
    </location>
</feature>
<reference evidence="2" key="1">
    <citation type="submission" date="2021-07" db="EMBL/GenBank/DDBJ databases">
        <authorList>
            <person name="Durling M."/>
        </authorList>
    </citation>
    <scope>NUCLEOTIDE SEQUENCE</scope>
</reference>
<feature type="compositionally biased region" description="Polar residues" evidence="1">
    <location>
        <begin position="4038"/>
        <end position="4047"/>
    </location>
</feature>
<feature type="compositionally biased region" description="Basic and acidic residues" evidence="1">
    <location>
        <begin position="4935"/>
        <end position="4948"/>
    </location>
</feature>
<feature type="compositionally biased region" description="Basic and acidic residues" evidence="1">
    <location>
        <begin position="591"/>
        <end position="614"/>
    </location>
</feature>
<feature type="compositionally biased region" description="Low complexity" evidence="1">
    <location>
        <begin position="2729"/>
        <end position="2741"/>
    </location>
</feature>
<feature type="compositionally biased region" description="Basic and acidic residues" evidence="1">
    <location>
        <begin position="1707"/>
        <end position="1723"/>
    </location>
</feature>
<feature type="compositionally biased region" description="Basic residues" evidence="1">
    <location>
        <begin position="105"/>
        <end position="114"/>
    </location>
</feature>
<feature type="region of interest" description="Disordered" evidence="1">
    <location>
        <begin position="4145"/>
        <end position="4171"/>
    </location>
</feature>
<feature type="compositionally biased region" description="Basic and acidic residues" evidence="1">
    <location>
        <begin position="4978"/>
        <end position="4991"/>
    </location>
</feature>
<feature type="compositionally biased region" description="Basic residues" evidence="1">
    <location>
        <begin position="3393"/>
        <end position="3402"/>
    </location>
</feature>
<feature type="compositionally biased region" description="Basic residues" evidence="1">
    <location>
        <begin position="3324"/>
        <end position="3335"/>
    </location>
</feature>
<feature type="compositionally biased region" description="Basic and acidic residues" evidence="1">
    <location>
        <begin position="1578"/>
        <end position="1607"/>
    </location>
</feature>
<feature type="compositionally biased region" description="Basic residues" evidence="1">
    <location>
        <begin position="2757"/>
        <end position="2767"/>
    </location>
</feature>
<feature type="compositionally biased region" description="Basic residues" evidence="1">
    <location>
        <begin position="2485"/>
        <end position="2494"/>
    </location>
</feature>
<feature type="compositionally biased region" description="Low complexity" evidence="1">
    <location>
        <begin position="2195"/>
        <end position="2212"/>
    </location>
</feature>
<feature type="compositionally biased region" description="Basic and acidic residues" evidence="1">
    <location>
        <begin position="3173"/>
        <end position="3187"/>
    </location>
</feature>
<feature type="compositionally biased region" description="Basic residues" evidence="1">
    <location>
        <begin position="3783"/>
        <end position="3793"/>
    </location>
</feature>
<feature type="compositionally biased region" description="Basic and acidic residues" evidence="1">
    <location>
        <begin position="876"/>
        <end position="885"/>
    </location>
</feature>
<proteinExistence type="predicted"/>
<feature type="region of interest" description="Disordered" evidence="1">
    <location>
        <begin position="820"/>
        <end position="1072"/>
    </location>
</feature>
<feature type="compositionally biased region" description="Basic residues" evidence="1">
    <location>
        <begin position="2705"/>
        <end position="2715"/>
    </location>
</feature>
<feature type="compositionally biased region" description="Polar residues" evidence="1">
    <location>
        <begin position="5735"/>
        <end position="5746"/>
    </location>
</feature>
<feature type="compositionally biased region" description="Polar residues" evidence="1">
    <location>
        <begin position="2580"/>
        <end position="2594"/>
    </location>
</feature>
<feature type="region of interest" description="Disordered" evidence="1">
    <location>
        <begin position="3497"/>
        <end position="4131"/>
    </location>
</feature>
<feature type="compositionally biased region" description="Low complexity" evidence="1">
    <location>
        <begin position="115"/>
        <end position="128"/>
    </location>
</feature>
<dbReference type="Proteomes" id="UP000701801">
    <property type="component" value="Unassembled WGS sequence"/>
</dbReference>
<feature type="compositionally biased region" description="Basic residues" evidence="1">
    <location>
        <begin position="138"/>
        <end position="149"/>
    </location>
</feature>
<feature type="region of interest" description="Disordered" evidence="1">
    <location>
        <begin position="4608"/>
        <end position="4751"/>
    </location>
</feature>
<feature type="compositionally biased region" description="Basic and acidic residues" evidence="1">
    <location>
        <begin position="2141"/>
        <end position="2177"/>
    </location>
</feature>
<sequence>MMADNNRRRRSPGSSVGGRRTERDSRRAPSATIYNEPQLMRVESPPTTMRPIERGVDNIAYGAHTTYLSSSNSSSSSFELVDISRTFPNLRAGIKTFFTAPSERRKARRRRSSRLLKLNNSSSSSVNSDLAYGNGYIKRPKLRRIRSKSGKTMDRDSGRWSDRERERHRNNDGRRYSGSERRGYASGSDRKGNGSGSDRRGNTEAEILAVGAGLAKLAREQNKHDLRSRNGSRSQLVAVKETNNHYGAAALGAAGAGALYGASRGLASSKPSHEYDTSDDDGWESASDDESDDSVDSGLAFGDEAAGGWWGKAKHRPLSRKSTVVDPQLFGPENSLKGHVDRPVGFEEVAWSSSSDFGQHYHAYSESIVPNESVSGSQASLKHVFPVQSYGSPSRFEAARDSVASGSQPYISSRPGPAPLQPQPYTPVSQNLYDGPFSNTSEPPKTLKRVSYEGKSNSVAQAALAGVAGMAVGAAIASSRDDDRKDKQRGDDRNVISRVSSKRRDDDRDDRFSTSSRRRDDDHDDRDRDEYSRVRSKGKDSDKESKDERRRDQRDSPDRNERNDMKREKERRKDVSRYSDDERRERKRDKRRDDARVEAQQERREKRREERRSDNAPPPEIASRPEVRYDDRGARSEAAITAVSAIDPVMYRVADNAFPTPKISPQGHGRHDSVPKVVTVEREPEFVRTTTSSAKDAPSDCRGDYYKDTGYNGAQHYHGGVSDHGLHDAEAAYRDTSHSTAPIVAGAIGVAAAVVAGEVRRESRSEKRRSERRQRSEYNDTVTDYESKSRDREPERDTVQEEADRAYREIVMARKIASQVIRSRSASPDGSVVGRYSRKEEAEEIQIVTPPEMEHHKDKGPYDAPNADFQPDYQFDDPRQLHGFKDQLSSGYLKRDPDATKPRPLLNLVRPTPVPSPLPKKGVDIPEQSRSESSRSDSTRSESARTESTRTESTYTASTYTELNRSESGRSGTNHSDPPRSSKSRDRDDRTRTPVSDNGNGSRGNAMSSPATSTTSKGVTWGENETKHFDVESPSDHQRDDYMSSSDVPLYEKSPEPKQRSEARSDSKPSMGWGAIAAGVIGVGVGAAAASSDSSSKKSKSKENGRENSSPDAYEYRGVIVEPESPPAKGRRQASPPSPGPKPTFQHPHMPGGFGDDLEFTAHVAAGLKDTGFDPNIVIDDPSFRRRDSPPGSNERRVYQTPYVETVSDLTQIPVTGASTPGPGFVIGEVATTPQEWRSISPEGDNSTDKLSEKEQKKRDKAKRQSTDSTTFNEVPFNEETSVFKEPEPDRDDYFNEPKLSKKEQEKRDKEAKRHSNSAEDVTPTSEVLGARQIVDEPESYTETPKKSKKKSKRDSGAFDDDRGLASPSGSSIGRKSSIHSERYESPPRSAATSEISERERSSSRKKDKSRRHTDKYDQEPSTVSLPPSTPSETSQDRDLDDSRTSRKSSSRDNVNNDDEPRRKKSSSRSSTRDRDDFDDSRSVGSAASVPAGGEDSGKSKKKEKDKKGGFFGLFGSKSEAVTQDASPRGSKDDFDDVKSKKKKKRSSVPDVSSLYGDADSQSVGDLSRSSSRHRSHKYDDDEGARSDGERKKSRPRGDSSSSKRDSFLGNSGTLGAGAGLVGAAVAIAAHQQLKADEASGDESRKDHFERTGKRLTRDDELDPEITQRHIRPSIDPQYGDLLPLPPSEPATPENEDFAEFPSLPDSRPHTPEEKRIIKDRMKGSARKHMQETPAKSPSQSAVPINFKLKKGNRSTPTSPGFPRGVTPPQTSPATPPSDSYPFRRHSRRPTSWDSAKEFRPLYLPESVRRDSIIVIEEEEQQPLPELPASVTSSRSSSQANFEGALTMHEPFPDLSGRSKVPLSLKTDFSSEEHPRGLLDSQQSTPKARIPFRDDESDPFGTEFHNRDIVGGAFAGAALVGTAAYLASSSQEAQEDLPPPFEPTSKDSSSFLLHSSPISRRDDSSVDHNTDSPSRGKSPNFEDPPKSIEASREQALRFLTGETLTQDEPEAPLAKSKKGKEKEEKKGQLSRSSTQDDLSLSEPVVDADTVAAKQESELMSLLKKDMKKRKSATWEMGAPAPSPSKIEELMPDSSKELVEQMPEVVPADEVSTPTKKGKKKNKKSKSTASEPEPEPEIVGKASRDVHPELDADANEEFHDFAEESHQTIELEQPKPKISEVSSPSPKKGKKKSKRSQSSDVTVELLPSTSELEPSLEKNQTEISETPNVIQDFATPLSKKEKINHEAQTLETEESPADFFTPAESMTARNGSSQSKDYFSGAVIPAAAVVAGAALVAANQDESNIESESKLLTPDASKIAEQLTLAKQLREDFSSGSKKSKKDKKKRQSFPATPVPEQFRSRVVDELSDVQIRARSLSTGPATDGDRSKTVFSEDQLEFARQLKADFEKGSSKKSNKGRNKRQDSATWDDDIANQPVEELPIGQDERIPVQDVGHTSEANVLPTGYEESQLKLARQMKADFEKGNKKSKKDKKKRQETSTWDEEPPVASVEQNVPVSEVLPAPEATKDVSKPDVAPMVYDENQLSLARQMQADFTKKSKDEKGRSRSQTPQPKEPAEDYFGSSSQIAASEEPQINETTTSLEPESESKDPSHEGIVSRYDADQLELARQMKEDIAAAPLKKDKKNKKGKKRENLLQNPTGDDVLSQAPMTDELADPLNAEASILQPEATETSFTANPEDEFASTSKKSKKDKKGKKRDTSEPPVDVQKSVVDPPVVEPEMPDTLLAVDLVDGSAPTPKKSKTDKKGKKRDSVVSTIDDEISSGAAVPESREPVAEVSQSREMDTVTTPAEPEDNFVSSSEESKKGKTYGSLVQPIADDPPSMEEVPRNPEDDFALSSTNKDKKLESNIIVEGNLPASPATDDSELVRSVDVGEIVQEAIEITSVPKDDDISVSSSKGYKDEKSKKQESSDFHDQPPEAPAPEVESARETATIQSDESQLPTGSVNDSEFLDEKILKKDEKGKEAEEVPQEESTSSSPEEPSTPTETFSSIPSPEPLGEAAEVSGYSPIKSKKDKKKRGSLLRYSSTYDDFTDEPAKTFDVQPDTAENVAAITPSEVDVEVEAPSEVQNNKERGKAVIETFTSEEPMQDVQKSIFEEPYTPDLPASSTIADDLTPAQPVTLEQKSDLTPAVISSNEPLAQAAEDTFDDLTSPQNSKKDDEEGKSKDSSKDVSASLTPLGEPMNEEVESALPSQNEAQKSTFDEPQLGTSIDTEGTGVWDAFTSSKKSKKDKKKQKKQSLDSGETSGISTSTGTGESAEDILEPAVLPEAVPDKETAPSDLKLDKQVEVTEKSITQVQEVDELSAKSSKKNKKKKRKSGVSTPIEEPLVTEENVSEPIETSKPVDVPELPLTEEPLSLNEEPLAVQDEVASSSPKPSKKDKKAKKSKSDISTPIEIAEPIESGIPESILSSTMEELKKTEDIPPASFDDTLKAFNKDERNIKDSIPFEGVSELVVEPTPITEEVPSFTVTVSEELFEESLQIEEPIQETAHELSFSNSKRSEEDKKDRKSELSTPVEESLPDSAKAFESPAGEKLSVESENPLAQPVDNQWAAVSTQESEKDKNDETVLSPPSMETFEKPANSEEPTAKLDEPVVKEDVLPISDNLTEPVATPLEEPIQTPIEDQFNSVSSKKSKKDKKKNRKSGSSTLMEDTQYSPGQEASVQDPDIKPSEIVEELPKTDETQTSTTDVGSQPAIEDELALTSSKKSQKDKKENKSGTSTPLEADPIVQNSEPGKLVLEVPQTIESSTHEVVETPVEDLPSTPPKKSKKNKKKNKSVSSITTEVEPIPESSVSEEQTRDTPEITTEIAQEIAPEVVPEVVPEVAKSTAEEKIEEIINEPASKKSKKKKKKKSGISTPLDAEAEESVPSTPIVEQSPETMDLSVDEGALSSFKQPEKDIEMNESALPTSISDSNVTQEPDLVTEKVTTAAMQDVIEESSDKPLEDSEQPIDNPSGASAQPEIEDPAKELASSSSKKSKKDKKKRKSQISEEPKEKGMPDKEPVKTEITCEPIPAEEPPANFSIQSVTENVAKQEIVESRTTENISPGDSPRELEDEVGHSQKSQEGEGKMVTKDEVPDIEQPTSTSRVVDNDVCLSKEDPQVIEQSTTSTKGDLPALEDIFPVYEQPISISPANDNDLPLSEEDPPVVEQSTTSAKDDLPALEDVLPAINQPVLLVSDTDIATSKDMVEAGDLSDPVPESVDEFASFPTKDSKKDKKDDGKSKAVVEETTAEKSYMTPPPQEDTFEEAKVSEPLVSQNPQNMTEEEWGTPEKAKKDRNGEDKYRDNFEPDTPILLEQRPATPPPEFIAAPALVEEIPKDIDVEEPKKELEPSSLSNSVKEEKKQKSSISTPLEEAIVLDEHKSKDIELDIIKSQPLYAEPAEVESIVENIQDVPRGDSVTEANDVLPPATPTQADSLSAIEPSTIDPMISKNVEDEKSQDMLETTQSKKIEDDESTVGSISRKALKKDKRKRQASTTDTVVADEIKAPLTSWANDVEEAEVEREVPVIQEIAVDESLSHIAKSTEASPVDDFVWPNKKGRKWKKQKSVDMSRAPVSFDPAKNSPTKDSNTPIVATASTVLAGAALIEKLNEKEVEPAKEPETPTTPTRKLTKKEKRNMSIDRRVPSTHMFDDDALWEGADPKNFEEKDTQEADNGNDGFWSPAQQVEPSLTAETTFEETTSRDHTTPSEDGQTSIASTPPIEKPFSRPSDISLARTIAHDSAPQTPDSASSPRSSIIDLALGGLNPFRRSRLSGMFDLPAVEEENILESEHHPAPHIVDSQSANRDSGFVTTSPVPLQGSFADDHGRIRDSGVHMRDFSPAPEPVSTSDAAISRLPWPEVDEETETVDLKSQKQRPVTPVKEKRDDEARRSREFYVPKEEQKHDSEKKHREDKSHREQEFVIPKEDNVKSIFSSGPSDGKRTVHHDERPRSSLDILPSQMERESTRTDLHRTSAIHKHGHGSTELHHDEKRTKVELLPSKLAKGDSEEHRSSAFSRAIEVTPTPSLRHGDQLIGRDITPTKSDKGDESHASKRSTPGSSRNTAEESIIQQRLGRFDTPELPSPSRSKGDRQIVKQQRSQSPEVPVSSQPKKQESYAELRHLARPKAEQERTVSDNTIAAGVAVVGAAGIGFAAARQLSQEKRSSSAASQKSISNINRLRTPNRSDSVNSSSNRSGTPPLRRSDRKVAGDLRSLSQRSQADLAKEAELAALTSTSPANATNTTTPANPTANEGRVRAKEMADVYDGVGEGRMGSPRSPTRPHSMRRRQSMQVLDLESKVEQLAAENRMLAEAKAQAERTLQSSTNTASSLVEKDAEIDSLKRTLDWLTNEVSRLTEVNAGLTSANVTIGNQQNERYSQLESQHAQTSRELQEVRDAHKGLSDGMEAIVITQVKSAVQEKDQEIANLRAELEETKNKIREMQAKILLSKSGDIDFLTVRDEDYFESTCEKLCLHVQQWVLRFSKFSDMRACRLTTEINNDKTIDRLDNAILDGSDVDSYLTDRVKRRDVFMSMTMTMVWEFIFTRYLFGMDREQRQKLKSLEKLLSEVGPAAAVHQWRATTLTLLSKRESFIQQRGQDTQAVVHAILETLSEILPPPSHLEAQIEEQLTRVIKSAVDLSIEMRTQRAEYMMLPPLQPEYDANGDLASKVSFNAALMNERSGDTISNDTLEKEQAVVRVVLFPLVVKKGDDRGEGDEEIVVCPAQVLVAKAKRVRMMSPGRNISKTSMQSSMPADYNDQDEEEQL</sequence>
<feature type="compositionally biased region" description="Basic residues" evidence="1">
    <location>
        <begin position="2115"/>
        <end position="2125"/>
    </location>
</feature>
<accession>A0A9N9LZK6</accession>
<feature type="compositionally biased region" description="Basic and acidic residues" evidence="1">
    <location>
        <begin position="623"/>
        <end position="633"/>
    </location>
</feature>
<feature type="compositionally biased region" description="Basic and acidic residues" evidence="1">
    <location>
        <begin position="1471"/>
        <end position="1482"/>
    </location>
</feature>
<feature type="region of interest" description="Disordered" evidence="1">
    <location>
        <begin position="1214"/>
        <end position="1616"/>
    </location>
</feature>
<feature type="compositionally biased region" description="Low complexity" evidence="1">
    <location>
        <begin position="3257"/>
        <end position="3273"/>
    </location>
</feature>
<feature type="compositionally biased region" description="Basic and acidic residues" evidence="1">
    <location>
        <begin position="1959"/>
        <end position="1970"/>
    </location>
</feature>
<feature type="compositionally biased region" description="Polar residues" evidence="1">
    <location>
        <begin position="2949"/>
        <end position="2965"/>
    </location>
</feature>
<feature type="region of interest" description="Disordered" evidence="1">
    <location>
        <begin position="2064"/>
        <end position="2228"/>
    </location>
</feature>
<feature type="compositionally biased region" description="Basic and acidic residues" evidence="1">
    <location>
        <begin position="1983"/>
        <end position="1995"/>
    </location>
</feature>
<feature type="region of interest" description="Disordered" evidence="1">
    <location>
        <begin position="265"/>
        <end position="300"/>
    </location>
</feature>
<feature type="compositionally biased region" description="Low complexity" evidence="1">
    <location>
        <begin position="1946"/>
        <end position="1958"/>
    </location>
</feature>
<feature type="compositionally biased region" description="Basic and acidic residues" evidence="1">
    <location>
        <begin position="1053"/>
        <end position="1067"/>
    </location>
</feature>
<feature type="compositionally biased region" description="Low complexity" evidence="1">
    <location>
        <begin position="1367"/>
        <end position="1376"/>
    </location>
</feature>
<feature type="compositionally biased region" description="Polar residues" evidence="1">
    <location>
        <begin position="3922"/>
        <end position="3934"/>
    </location>
</feature>
<dbReference type="EMBL" id="CAJVRM010000673">
    <property type="protein sequence ID" value="CAG8982632.1"/>
    <property type="molecule type" value="Genomic_DNA"/>
</dbReference>
<feature type="compositionally biased region" description="Basic and acidic residues" evidence="1">
    <location>
        <begin position="785"/>
        <end position="804"/>
    </location>
</feature>
<feature type="compositionally biased region" description="Basic and acidic residues" evidence="1">
    <location>
        <begin position="1247"/>
        <end position="1266"/>
    </location>
</feature>
<feature type="compositionally biased region" description="Basic and acidic residues" evidence="1">
    <location>
        <begin position="4877"/>
        <end position="4925"/>
    </location>
</feature>
<feature type="compositionally biased region" description="Basic residues" evidence="1">
    <location>
        <begin position="3649"/>
        <end position="3660"/>
    </location>
</feature>
<feature type="compositionally biased region" description="Basic and acidic residues" evidence="1">
    <location>
        <begin position="3288"/>
        <end position="3308"/>
    </location>
</feature>
<dbReference type="OrthoDB" id="5365701at2759"/>
<feature type="compositionally biased region" description="Low complexity" evidence="1">
    <location>
        <begin position="1421"/>
        <end position="1434"/>
    </location>
</feature>
<feature type="compositionally biased region" description="Polar residues" evidence="1">
    <location>
        <begin position="3665"/>
        <end position="3679"/>
    </location>
</feature>
<keyword evidence="3" id="KW-1185">Reference proteome</keyword>
<feature type="compositionally biased region" description="Basic and acidic residues" evidence="1">
    <location>
        <begin position="2787"/>
        <end position="2802"/>
    </location>
</feature>
<feature type="compositionally biased region" description="Basic and acidic residues" evidence="1">
    <location>
        <begin position="1634"/>
        <end position="1659"/>
    </location>
</feature>
<evidence type="ECO:0000256" key="1">
    <source>
        <dbReference type="SAM" id="MobiDB-lite"/>
    </source>
</evidence>
<feature type="region of interest" description="Disordered" evidence="1">
    <location>
        <begin position="2245"/>
        <end position="2274"/>
    </location>
</feature>
<feature type="compositionally biased region" description="Basic and acidic residues" evidence="1">
    <location>
        <begin position="4066"/>
        <end position="4093"/>
    </location>
</feature>
<feature type="compositionally biased region" description="Basic and acidic residues" evidence="1">
    <location>
        <begin position="2969"/>
        <end position="2984"/>
    </location>
</feature>
<feature type="compositionally biased region" description="Low complexity" evidence="1">
    <location>
        <begin position="5092"/>
        <end position="5106"/>
    </location>
</feature>
<feature type="region of interest" description="Disordered" evidence="1">
    <location>
        <begin position="5732"/>
        <end position="5759"/>
    </location>
</feature>
<organism evidence="2 3">
    <name type="scientific">Hymenoscyphus albidus</name>
    <dbReference type="NCBI Taxonomy" id="595503"/>
    <lineage>
        <taxon>Eukaryota</taxon>
        <taxon>Fungi</taxon>
        <taxon>Dikarya</taxon>
        <taxon>Ascomycota</taxon>
        <taxon>Pezizomycotina</taxon>
        <taxon>Leotiomycetes</taxon>
        <taxon>Helotiales</taxon>
        <taxon>Helotiaceae</taxon>
        <taxon>Hymenoscyphus</taxon>
    </lineage>
</organism>
<feature type="compositionally biased region" description="Acidic residues" evidence="1">
    <location>
        <begin position="277"/>
        <end position="295"/>
    </location>
</feature>
<feature type="compositionally biased region" description="Basic and acidic residues" evidence="1">
    <location>
        <begin position="5038"/>
        <end position="5047"/>
    </location>
</feature>
<feature type="compositionally biased region" description="Basic and acidic residues" evidence="1">
    <location>
        <begin position="151"/>
        <end position="203"/>
    </location>
</feature>
<feature type="compositionally biased region" description="Basic and acidic residues" evidence="1">
    <location>
        <begin position="4004"/>
        <end position="4021"/>
    </location>
</feature>
<feature type="compositionally biased region" description="Low complexity" evidence="1">
    <location>
        <begin position="951"/>
        <end position="962"/>
    </location>
</feature>
<feature type="compositionally biased region" description="Basic and acidic residues" evidence="1">
    <location>
        <begin position="2916"/>
        <end position="2934"/>
    </location>
</feature>
<feature type="compositionally biased region" description="Basic and acidic residues" evidence="1">
    <location>
        <begin position="1024"/>
        <end position="1042"/>
    </location>
</feature>
<dbReference type="InterPro" id="IPR053268">
    <property type="entry name" value="Woronin_anchor"/>
</dbReference>
<feature type="compositionally biased region" description="Basic and acidic residues" evidence="1">
    <location>
        <begin position="479"/>
        <end position="495"/>
    </location>
</feature>
<feature type="compositionally biased region" description="Basic residues" evidence="1">
    <location>
        <begin position="3992"/>
        <end position="4003"/>
    </location>
</feature>
<feature type="compositionally biased region" description="Basic and acidic residues" evidence="1">
    <location>
        <begin position="4819"/>
        <end position="4834"/>
    </location>
</feature>
<feature type="compositionally biased region" description="Low complexity" evidence="1">
    <location>
        <begin position="3364"/>
        <end position="3380"/>
    </location>
</feature>
<feature type="region of interest" description="Disordered" evidence="1">
    <location>
        <begin position="757"/>
        <end position="804"/>
    </location>
</feature>
<dbReference type="PANTHER" id="PTHR40641">
    <property type="entry name" value="INVOLUCRIN REPEAT PROTEIN (AFU_ORTHOLOGUE AFUA_2G08060)"/>
    <property type="match status" value="1"/>
</dbReference>
<feature type="compositionally biased region" description="Basic and acidic residues" evidence="1">
    <location>
        <begin position="1354"/>
        <end position="1364"/>
    </location>
</feature>
<feature type="compositionally biased region" description="Low complexity" evidence="1">
    <location>
        <begin position="3794"/>
        <end position="3812"/>
    </location>
</feature>
<feature type="compositionally biased region" description="Polar residues" evidence="1">
    <location>
        <begin position="1734"/>
        <end position="1743"/>
    </location>
</feature>
<feature type="compositionally biased region" description="Low complexity" evidence="1">
    <location>
        <begin position="5224"/>
        <end position="5247"/>
    </location>
</feature>
<feature type="compositionally biased region" description="Basic residues" evidence="1">
    <location>
        <begin position="3243"/>
        <end position="3254"/>
    </location>
</feature>
<feature type="compositionally biased region" description="Polar residues" evidence="1">
    <location>
        <begin position="4739"/>
        <end position="4751"/>
    </location>
</feature>
<feature type="compositionally biased region" description="Polar residues" evidence="1">
    <location>
        <begin position="4705"/>
        <end position="4714"/>
    </location>
</feature>
<feature type="compositionally biased region" description="Basic and acidic residues" evidence="1">
    <location>
        <begin position="4999"/>
        <end position="5008"/>
    </location>
</feature>
<feature type="compositionally biased region" description="Polar residues" evidence="1">
    <location>
        <begin position="2029"/>
        <end position="2038"/>
    </location>
</feature>
<feature type="compositionally biased region" description="Basic residues" evidence="1">
    <location>
        <begin position="2337"/>
        <end position="2347"/>
    </location>
</feature>
<feature type="compositionally biased region" description="Basic and acidic residues" evidence="1">
    <location>
        <begin position="921"/>
        <end position="950"/>
    </location>
</feature>
<feature type="compositionally biased region" description="Polar residues" evidence="1">
    <location>
        <begin position="4579"/>
        <end position="4588"/>
    </location>
</feature>
<feature type="compositionally biased region" description="Low complexity" evidence="1">
    <location>
        <begin position="1822"/>
        <end position="1838"/>
    </location>
</feature>
<feature type="compositionally biased region" description="Basic and acidic residues" evidence="1">
    <location>
        <begin position="4656"/>
        <end position="4667"/>
    </location>
</feature>
<name>A0A9N9LZK6_9HELO</name>
<feature type="region of interest" description="Disordered" evidence="1">
    <location>
        <begin position="4334"/>
        <end position="4366"/>
    </location>
</feature>
<feature type="region of interest" description="Disordered" evidence="1">
    <location>
        <begin position="1928"/>
        <end position="2052"/>
    </location>
</feature>
<evidence type="ECO:0000313" key="3">
    <source>
        <dbReference type="Proteomes" id="UP000701801"/>
    </source>
</evidence>
<feature type="compositionally biased region" description="Basic residues" evidence="1">
    <location>
        <begin position="3860"/>
        <end position="3870"/>
    </location>
</feature>
<feature type="compositionally biased region" description="Basic residues" evidence="1">
    <location>
        <begin position="3028"/>
        <end position="3038"/>
    </location>
</feature>
<feature type="compositionally biased region" description="Low complexity" evidence="1">
    <location>
        <begin position="5161"/>
        <end position="5173"/>
    </location>
</feature>
<feature type="compositionally biased region" description="Polar residues" evidence="1">
    <location>
        <begin position="3884"/>
        <end position="3895"/>
    </location>
</feature>
<feature type="region of interest" description="Disordered" evidence="1">
    <location>
        <begin position="1634"/>
        <end position="1801"/>
    </location>
</feature>
<feature type="region of interest" description="Disordered" evidence="1">
    <location>
        <begin position="2899"/>
        <end position="3054"/>
    </location>
</feature>
<feature type="compositionally biased region" description="Basic and acidic residues" evidence="1">
    <location>
        <begin position="4227"/>
        <end position="4243"/>
    </location>
</feature>
<feature type="compositionally biased region" description="Basic residues" evidence="1">
    <location>
        <begin position="2640"/>
        <end position="2649"/>
    </location>
</feature>
<feature type="compositionally biased region" description="Pro residues" evidence="1">
    <location>
        <begin position="416"/>
        <end position="425"/>
    </location>
</feature>